<name>A0A1G9LW37_9FIRM</name>
<dbReference type="EMBL" id="FNHB01000001">
    <property type="protein sequence ID" value="SDL66240.1"/>
    <property type="molecule type" value="Genomic_DNA"/>
</dbReference>
<dbReference type="OrthoDB" id="2786695at2"/>
<protein>
    <submittedName>
        <fullName evidence="1">Uncharacterized protein</fullName>
    </submittedName>
</protein>
<dbReference type="AlphaFoldDB" id="A0A1G9LW37"/>
<dbReference type="STRING" id="146817.SAMN04488502_101489"/>
<proteinExistence type="predicted"/>
<keyword evidence="2" id="KW-1185">Reference proteome</keyword>
<dbReference type="Proteomes" id="UP000214880">
    <property type="component" value="Unassembled WGS sequence"/>
</dbReference>
<sequence>MSNKTHAVGQLQGYMLQVRHMLFELISLEDIVVSVEKIDDVAIESPDESVIAEQLKSVTSDGNPATDRSVVFWKTLYNWFEYVRNGSLVLDKTIFRMVVVSNHELEVGDIAGQFHSASTKEEAQKALSAARLNIWGKDDVLRNSIPASYGQYLEVLFSPNNEELVSQIVSKIILDIHENDYDEKLMKKFNRQSIPTEFADSLFEYMLGWVTNKVNDYSKQGLPAVITSMDFRNALVAQNRMYDQRNSIPALSREITSDEARIEVENQDVYIQQLDLIQMDFDDKLAAASDYLRTKAETTIRAEKGLFIPQSSQEQDYNDRICRLWNNKRKQVLLLPFYSDVMKGKHFTRRWAKL</sequence>
<organism evidence="1 2">
    <name type="scientific">Dendrosporobacter quercicolus</name>
    <dbReference type="NCBI Taxonomy" id="146817"/>
    <lineage>
        <taxon>Bacteria</taxon>
        <taxon>Bacillati</taxon>
        <taxon>Bacillota</taxon>
        <taxon>Negativicutes</taxon>
        <taxon>Selenomonadales</taxon>
        <taxon>Sporomusaceae</taxon>
        <taxon>Dendrosporobacter</taxon>
    </lineage>
</organism>
<reference evidence="1 2" key="1">
    <citation type="submission" date="2016-10" db="EMBL/GenBank/DDBJ databases">
        <authorList>
            <person name="de Groot N.N."/>
        </authorList>
    </citation>
    <scope>NUCLEOTIDE SEQUENCE [LARGE SCALE GENOMIC DNA]</scope>
    <source>
        <strain evidence="1 2">DSM 1736</strain>
    </source>
</reference>
<gene>
    <name evidence="1" type="ORF">SAMN04488502_101489</name>
</gene>
<accession>A0A1G9LW37</accession>
<evidence type="ECO:0000313" key="2">
    <source>
        <dbReference type="Proteomes" id="UP000214880"/>
    </source>
</evidence>
<dbReference type="RefSeq" id="WP_092067919.1">
    <property type="nucleotide sequence ID" value="NZ_FNHB01000001.1"/>
</dbReference>
<evidence type="ECO:0000313" key="1">
    <source>
        <dbReference type="EMBL" id="SDL66240.1"/>
    </source>
</evidence>